<dbReference type="PANTHER" id="PTHR45654:SF5">
    <property type="entry name" value="HOMEOBOX-LEUCINE ZIPPER PROTEIN ANTHOCYANINLESS 2-RELATED"/>
    <property type="match status" value="1"/>
</dbReference>
<keyword evidence="2" id="KW-0238">DNA-binding</keyword>
<dbReference type="GeneID" id="104768929"/>
<dbReference type="InterPro" id="IPR042160">
    <property type="entry name" value="HD-Zip_IV"/>
</dbReference>
<dbReference type="PANTHER" id="PTHR45654">
    <property type="entry name" value="HOMEOBOX-LEUCINE ZIPPER PROTEIN MERISTEM L1"/>
    <property type="match status" value="1"/>
</dbReference>
<dbReference type="RefSeq" id="XP_010491330.1">
    <property type="nucleotide sequence ID" value="XM_010493028.2"/>
</dbReference>
<dbReference type="Pfam" id="PF01852">
    <property type="entry name" value="START"/>
    <property type="match status" value="1"/>
</dbReference>
<sequence>MYQHRQTRIFLQRQNELLRTENEAMVHALSTPYTSSCISCSGPIVSTEENELWLENALLRSEIDTLTCFIRKLNSFINLYPVVGVSLTKWHYAVVAMTSLSLKEVVSLARQGNPMWACNDRLNLEEYYSNFFPWYARNAPGFVHEASRAYAMVPFDASLLVENLTNHVSWQKIFPSIIADVSLESHNRVFQMINVNFMQQISPLIQTRNVKLLRRSMRIENNTWVIVDISMYFSSYARHSRPNFMRFPSGYLVEHIANGISKVTVLDHWVYQEEEEVLINNFSSNSRFGAHRWLTALQRHCYNTWSISISSIGHQIQISGPICHTNLLNLSTWMVFIFCTGVCGTTRQKWKRLDTIGFSVNNIRMFTRESRDMSGIPWGFVSATGMARMQVTQEILFRLINRAKKQDIWENLASVKDMKELIRIKRCPNPGNEVSVFCIECNGPKEWYLIQETYYEAFGAMIICACIEAPCFTAIINGEDLSGVEILPFGFTIIPNGLRESFLSVACQVKINQTVLTDSDKLVEFMRNTIDDTLENVQNIRSVNP</sequence>
<name>A0ABM0XUU0_CAMSA</name>
<dbReference type="Pfam" id="PF25797">
    <property type="entry name" value="PDF2_C"/>
    <property type="match status" value="1"/>
</dbReference>
<accession>A0ABM0XUU0</accession>
<dbReference type="Proteomes" id="UP000694864">
    <property type="component" value="Chromosome 20"/>
</dbReference>
<evidence type="ECO:0000256" key="3">
    <source>
        <dbReference type="ARBA" id="ARBA00023155"/>
    </source>
</evidence>
<keyword evidence="1" id="KW-0805">Transcription regulation</keyword>
<evidence type="ECO:0000313" key="8">
    <source>
        <dbReference type="RefSeq" id="XP_010491330.1"/>
    </source>
</evidence>
<evidence type="ECO:0000256" key="5">
    <source>
        <dbReference type="ARBA" id="ARBA00023242"/>
    </source>
</evidence>
<dbReference type="InterPro" id="IPR057993">
    <property type="entry name" value="HD-Zip_IV_C"/>
</dbReference>
<dbReference type="InterPro" id="IPR002913">
    <property type="entry name" value="START_lipid-bd_dom"/>
</dbReference>
<evidence type="ECO:0000313" key="7">
    <source>
        <dbReference type="Proteomes" id="UP000694864"/>
    </source>
</evidence>
<evidence type="ECO:0000259" key="6">
    <source>
        <dbReference type="PROSITE" id="PS50848"/>
    </source>
</evidence>
<dbReference type="PROSITE" id="PS50848">
    <property type="entry name" value="START"/>
    <property type="match status" value="1"/>
</dbReference>
<proteinExistence type="predicted"/>
<protein>
    <submittedName>
        <fullName evidence="8">Homeobox-leucine zipper protein ANTHOCYANINLESS 2-like</fullName>
    </submittedName>
</protein>
<evidence type="ECO:0000256" key="2">
    <source>
        <dbReference type="ARBA" id="ARBA00023125"/>
    </source>
</evidence>
<organism evidence="7 8">
    <name type="scientific">Camelina sativa</name>
    <name type="common">False flax</name>
    <name type="synonym">Myagrum sativum</name>
    <dbReference type="NCBI Taxonomy" id="90675"/>
    <lineage>
        <taxon>Eukaryota</taxon>
        <taxon>Viridiplantae</taxon>
        <taxon>Streptophyta</taxon>
        <taxon>Embryophyta</taxon>
        <taxon>Tracheophyta</taxon>
        <taxon>Spermatophyta</taxon>
        <taxon>Magnoliopsida</taxon>
        <taxon>eudicotyledons</taxon>
        <taxon>Gunneridae</taxon>
        <taxon>Pentapetalae</taxon>
        <taxon>rosids</taxon>
        <taxon>malvids</taxon>
        <taxon>Brassicales</taxon>
        <taxon>Brassicaceae</taxon>
        <taxon>Camelineae</taxon>
        <taxon>Camelina</taxon>
    </lineage>
</organism>
<feature type="domain" description="START" evidence="6">
    <location>
        <begin position="101"/>
        <end position="306"/>
    </location>
</feature>
<dbReference type="SUPFAM" id="SSF55961">
    <property type="entry name" value="Bet v1-like"/>
    <property type="match status" value="1"/>
</dbReference>
<evidence type="ECO:0000256" key="1">
    <source>
        <dbReference type="ARBA" id="ARBA00023015"/>
    </source>
</evidence>
<reference evidence="7" key="1">
    <citation type="journal article" date="2014" name="Nat. Commun.">
        <title>The emerging biofuel crop Camelina sativa retains a highly undifferentiated hexaploid genome structure.</title>
        <authorList>
            <person name="Kagale S."/>
            <person name="Koh C."/>
            <person name="Nixon J."/>
            <person name="Bollina V."/>
            <person name="Clarke W.E."/>
            <person name="Tuteja R."/>
            <person name="Spillane C."/>
            <person name="Robinson S.J."/>
            <person name="Links M.G."/>
            <person name="Clarke C."/>
            <person name="Higgins E.E."/>
            <person name="Huebert T."/>
            <person name="Sharpe A.G."/>
            <person name="Parkin I.A."/>
        </authorList>
    </citation>
    <scope>NUCLEOTIDE SEQUENCE [LARGE SCALE GENOMIC DNA]</scope>
    <source>
        <strain evidence="7">cv. DH55</strain>
    </source>
</reference>
<keyword evidence="5" id="KW-0539">Nucleus</keyword>
<keyword evidence="4" id="KW-0804">Transcription</keyword>
<gene>
    <name evidence="8" type="primary">LOC104768929</name>
</gene>
<evidence type="ECO:0000256" key="4">
    <source>
        <dbReference type="ARBA" id="ARBA00023163"/>
    </source>
</evidence>
<reference evidence="8" key="2">
    <citation type="submission" date="2025-08" db="UniProtKB">
        <authorList>
            <consortium name="RefSeq"/>
        </authorList>
    </citation>
    <scope>IDENTIFICATION</scope>
    <source>
        <tissue evidence="8">Leaf</tissue>
    </source>
</reference>
<keyword evidence="3" id="KW-0371">Homeobox</keyword>
<keyword evidence="7" id="KW-1185">Reference proteome</keyword>